<organism evidence="1 2">
    <name type="scientific">Fusibacter ferrireducens</name>
    <dbReference type="NCBI Taxonomy" id="2785058"/>
    <lineage>
        <taxon>Bacteria</taxon>
        <taxon>Bacillati</taxon>
        <taxon>Bacillota</taxon>
        <taxon>Clostridia</taxon>
        <taxon>Eubacteriales</taxon>
        <taxon>Eubacteriales Family XII. Incertae Sedis</taxon>
        <taxon>Fusibacter</taxon>
    </lineage>
</organism>
<evidence type="ECO:0000313" key="1">
    <source>
        <dbReference type="EMBL" id="MBF4693891.1"/>
    </source>
</evidence>
<evidence type="ECO:0000313" key="2">
    <source>
        <dbReference type="Proteomes" id="UP000614200"/>
    </source>
</evidence>
<dbReference type="Proteomes" id="UP000614200">
    <property type="component" value="Unassembled WGS sequence"/>
</dbReference>
<keyword evidence="2" id="KW-1185">Reference proteome</keyword>
<dbReference type="RefSeq" id="WP_194702132.1">
    <property type="nucleotide sequence ID" value="NZ_JADKNH010000007.1"/>
</dbReference>
<gene>
    <name evidence="1" type="ORF">ISU02_12290</name>
</gene>
<sequence length="96" mass="10627">MKKGNLVIYDKTGKIFSQTGEAEGDVLPHVYPEGIPYIEIPFGTMATKKLISIDVSVIPHQPIFEEIEIKMSDADRIAELEDQLLIQAEDTIGGLL</sequence>
<accession>A0ABR9ZU70</accession>
<reference evidence="1 2" key="1">
    <citation type="submission" date="2020-11" db="EMBL/GenBank/DDBJ databases">
        <title>Fusibacter basophilias sp. nov.</title>
        <authorList>
            <person name="Qiu D."/>
        </authorList>
    </citation>
    <scope>NUCLEOTIDE SEQUENCE [LARGE SCALE GENOMIC DNA]</scope>
    <source>
        <strain evidence="1 2">Q10-2</strain>
    </source>
</reference>
<name>A0ABR9ZU70_9FIRM</name>
<comment type="caution">
    <text evidence="1">The sequence shown here is derived from an EMBL/GenBank/DDBJ whole genome shotgun (WGS) entry which is preliminary data.</text>
</comment>
<proteinExistence type="predicted"/>
<protein>
    <recommendedName>
        <fullName evidence="3">Phage protein</fullName>
    </recommendedName>
</protein>
<evidence type="ECO:0008006" key="3">
    <source>
        <dbReference type="Google" id="ProtNLM"/>
    </source>
</evidence>
<dbReference type="EMBL" id="JADKNH010000007">
    <property type="protein sequence ID" value="MBF4693891.1"/>
    <property type="molecule type" value="Genomic_DNA"/>
</dbReference>